<keyword evidence="2" id="KW-0677">Repeat</keyword>
<evidence type="ECO:0000313" key="5">
    <source>
        <dbReference type="Proteomes" id="UP000198623"/>
    </source>
</evidence>
<gene>
    <name evidence="4" type="ORF">SAMN05216175_11069</name>
</gene>
<dbReference type="PANTHER" id="PTHR11364:SF27">
    <property type="entry name" value="SULFURTRANSFERASE"/>
    <property type="match status" value="1"/>
</dbReference>
<dbReference type="GO" id="GO:0004792">
    <property type="term" value="F:thiosulfate-cyanide sulfurtransferase activity"/>
    <property type="evidence" value="ECO:0007669"/>
    <property type="project" value="TreeGrafter"/>
</dbReference>
<keyword evidence="1 4" id="KW-0808">Transferase</keyword>
<dbReference type="SUPFAM" id="SSF52821">
    <property type="entry name" value="Rhodanese/Cell cycle control phosphatase"/>
    <property type="match status" value="2"/>
</dbReference>
<dbReference type="PROSITE" id="PS50206">
    <property type="entry name" value="RHODANESE_3"/>
    <property type="match status" value="2"/>
</dbReference>
<evidence type="ECO:0000313" key="4">
    <source>
        <dbReference type="EMBL" id="SFG64587.1"/>
    </source>
</evidence>
<name>A0A1I2TMJ2_9GAMM</name>
<dbReference type="InterPro" id="IPR001763">
    <property type="entry name" value="Rhodanese-like_dom"/>
</dbReference>
<keyword evidence="5" id="KW-1185">Reference proteome</keyword>
<dbReference type="SMART" id="SM00450">
    <property type="entry name" value="RHOD"/>
    <property type="match status" value="2"/>
</dbReference>
<dbReference type="InterPro" id="IPR045078">
    <property type="entry name" value="TST/MPST-like"/>
</dbReference>
<dbReference type="Pfam" id="PF00581">
    <property type="entry name" value="Rhodanese"/>
    <property type="match status" value="2"/>
</dbReference>
<dbReference type="CDD" id="cd01449">
    <property type="entry name" value="TST_Repeat_2"/>
    <property type="match status" value="1"/>
</dbReference>
<dbReference type="AlphaFoldDB" id="A0A1I2TMJ2"/>
<keyword evidence="4" id="KW-0670">Pyruvate</keyword>
<evidence type="ECO:0000256" key="2">
    <source>
        <dbReference type="ARBA" id="ARBA00022737"/>
    </source>
</evidence>
<dbReference type="CDD" id="cd01448">
    <property type="entry name" value="TST_Repeat_1"/>
    <property type="match status" value="1"/>
</dbReference>
<feature type="domain" description="Rhodanese" evidence="3">
    <location>
        <begin position="23"/>
        <end position="142"/>
    </location>
</feature>
<reference evidence="5" key="1">
    <citation type="submission" date="2016-10" db="EMBL/GenBank/DDBJ databases">
        <authorList>
            <person name="Varghese N."/>
            <person name="Submissions S."/>
        </authorList>
    </citation>
    <scope>NUCLEOTIDE SEQUENCE [LARGE SCALE GENOMIC DNA]</scope>
    <source>
        <strain evidence="5">CGMCC 1.10971</strain>
    </source>
</reference>
<dbReference type="RefSeq" id="WP_232349044.1">
    <property type="nucleotide sequence ID" value="NZ_FOOU01000010.1"/>
</dbReference>
<dbReference type="PANTHER" id="PTHR11364">
    <property type="entry name" value="THIOSULFATE SULFERTANSFERASE"/>
    <property type="match status" value="1"/>
</dbReference>
<dbReference type="Gene3D" id="3.40.250.10">
    <property type="entry name" value="Rhodanese-like domain"/>
    <property type="match status" value="2"/>
</dbReference>
<accession>A0A1I2TMJ2</accession>
<evidence type="ECO:0000259" key="3">
    <source>
        <dbReference type="PROSITE" id="PS50206"/>
    </source>
</evidence>
<dbReference type="Proteomes" id="UP000198623">
    <property type="component" value="Unassembled WGS sequence"/>
</dbReference>
<dbReference type="STRING" id="1045558.SAMN05216175_11069"/>
<sequence length="287" mass="31198">MRAREVGMYRTLLSVDALQKDYSPQAWVIFDCRFDLADVTKGHQLYKEGHIPAAQFMDLEQDLSSPVTPTTGRHPLPDLEQLKDKLGRAGVTANTQVIAYDDCGGAMAARLWWLLRFIGHEAVAVLEGGYPAWVQQCGEVTTNVLLPVKATYQENSVSGNGGMPVISSEELQGQLASVQLVDARAAPRFQGEVEPIDSVAGHIPGALNRPFQDNLTVSGVFKSAEQLAEEWSVLINTDLPVVHMCGSGVTACHNILAMAHAGLDNSVLYVGSWSEWIEDKSRPIASV</sequence>
<proteinExistence type="predicted"/>
<organism evidence="4 5">
    <name type="scientific">Neptunomonas qingdaonensis</name>
    <dbReference type="NCBI Taxonomy" id="1045558"/>
    <lineage>
        <taxon>Bacteria</taxon>
        <taxon>Pseudomonadati</taxon>
        <taxon>Pseudomonadota</taxon>
        <taxon>Gammaproteobacteria</taxon>
        <taxon>Oceanospirillales</taxon>
        <taxon>Oceanospirillaceae</taxon>
        <taxon>Neptunomonas</taxon>
    </lineage>
</organism>
<protein>
    <submittedName>
        <fullName evidence="4">Thiosulfate/3-mercaptopyruvate sulfurtransferase</fullName>
    </submittedName>
</protein>
<dbReference type="EMBL" id="FOOU01000010">
    <property type="protein sequence ID" value="SFG64587.1"/>
    <property type="molecule type" value="Genomic_DNA"/>
</dbReference>
<feature type="domain" description="Rhodanese" evidence="3">
    <location>
        <begin position="174"/>
        <end position="285"/>
    </location>
</feature>
<dbReference type="InterPro" id="IPR036873">
    <property type="entry name" value="Rhodanese-like_dom_sf"/>
</dbReference>
<evidence type="ECO:0000256" key="1">
    <source>
        <dbReference type="ARBA" id="ARBA00022679"/>
    </source>
</evidence>